<dbReference type="PROSITE" id="PS51257">
    <property type="entry name" value="PROKAR_LIPOPROTEIN"/>
    <property type="match status" value="1"/>
</dbReference>
<dbReference type="RefSeq" id="WP_165878805.1">
    <property type="nucleotide sequence ID" value="NZ_JACIGF010000006.1"/>
</dbReference>
<dbReference type="InterPro" id="IPR018946">
    <property type="entry name" value="PhoD-like_MPP"/>
</dbReference>
<dbReference type="CDD" id="cd07389">
    <property type="entry name" value="MPP_PhoD"/>
    <property type="match status" value="1"/>
</dbReference>
<feature type="domain" description="Phospholipase D N-terminal" evidence="2">
    <location>
        <begin position="40"/>
        <end position="130"/>
    </location>
</feature>
<dbReference type="SUPFAM" id="SSF56300">
    <property type="entry name" value="Metallo-dependent phosphatases"/>
    <property type="match status" value="1"/>
</dbReference>
<dbReference type="Pfam" id="PF09423">
    <property type="entry name" value="PhoD"/>
    <property type="match status" value="1"/>
</dbReference>
<dbReference type="InParanoid" id="A0A4R2PF04"/>
<proteinExistence type="predicted"/>
<dbReference type="Proteomes" id="UP000295399">
    <property type="component" value="Unassembled WGS sequence"/>
</dbReference>
<dbReference type="InterPro" id="IPR006311">
    <property type="entry name" value="TAT_signal"/>
</dbReference>
<protein>
    <submittedName>
        <fullName evidence="3">Alkaline phosphatase D</fullName>
    </submittedName>
</protein>
<dbReference type="AlphaFoldDB" id="A0A4R2PF04"/>
<accession>A0A4R2PF04</accession>
<evidence type="ECO:0000313" key="3">
    <source>
        <dbReference type="EMBL" id="TCP33852.1"/>
    </source>
</evidence>
<dbReference type="InterPro" id="IPR032093">
    <property type="entry name" value="PhoD_N"/>
</dbReference>
<comment type="caution">
    <text evidence="3">The sequence shown here is derived from an EMBL/GenBank/DDBJ whole genome shotgun (WGS) entry which is preliminary data.</text>
</comment>
<keyword evidence="4" id="KW-1185">Reference proteome</keyword>
<name>A0A4R2PF04_RHOSA</name>
<dbReference type="Gene3D" id="2.60.40.380">
    <property type="entry name" value="Purple acid phosphatase-like, N-terminal"/>
    <property type="match status" value="1"/>
</dbReference>
<dbReference type="InterPro" id="IPR052900">
    <property type="entry name" value="Phospholipid_Metab_Enz"/>
</dbReference>
<organism evidence="3 4">
    <name type="scientific">Rhodothalassium salexigens DSM 2132</name>
    <dbReference type="NCBI Taxonomy" id="1188247"/>
    <lineage>
        <taxon>Bacteria</taxon>
        <taxon>Pseudomonadati</taxon>
        <taxon>Pseudomonadota</taxon>
        <taxon>Alphaproteobacteria</taxon>
        <taxon>Rhodothalassiales</taxon>
        <taxon>Rhodothalassiaceae</taxon>
        <taxon>Rhodothalassium</taxon>
    </lineage>
</organism>
<evidence type="ECO:0000259" key="1">
    <source>
        <dbReference type="Pfam" id="PF09423"/>
    </source>
</evidence>
<gene>
    <name evidence="3" type="ORF">EV659_10610</name>
</gene>
<sequence length="619" mass="68006">MSTTKGKGWTRRGFVGGVGLGAGTVALTGCMGAAPARFDHGVASGDPLADRVILWTRVTPQDPRPDRVPVRWQVALDRDFGALVASGEMTTGPERDFTVKVDAQGLKPGTTYYYRFQTGGVVSPTGTTKTLPGGGVEEVVLAFVSCSNYPQGYFHVYRELARRGDLDAVLHLGDYFYEYPAGGYADPAIVAAGRQVVPAHELVQLDDYRQRHALYKSDPDAQAVHARYPFIAVWDDHELANNAHWTGAQNHQPDSEGGWAERRAAAVQAYREWMPIRDPADGADPARTYRSFDFGGLATLIMLDTRLIGRDPQLSLRTDMVYQSMVFDFSNPDAPRAVPDPDEARRLSDAVKRTIPVPFETTEDGLTPITDFARIQALDPQNLPQGVQFLPDAERFRTEVLGRADRHMLGAEQEAWLREELARSRGAGRPWQVLGQQVLMGRVVPPPIDPDSVDLPADSPVTRADLAVMNQLSEADLPRNMDAWDGYPAARERVYDAIRQTGANALVLAGDTHNAWAFNLADAEGQAVAVEFGTASVSSPGMEAYLGLPHAMLEQALVSRNEQLVYLDAHRRGYAVLTLRPDMAETQFHYVSTVKAQRYEAIAGPRYRVRPGQPVLAEA</sequence>
<dbReference type="PANTHER" id="PTHR43606">
    <property type="entry name" value="PHOSPHATASE, PUTATIVE (AFU_ORTHOLOGUE AFUA_6G08710)-RELATED"/>
    <property type="match status" value="1"/>
</dbReference>
<evidence type="ECO:0000313" key="4">
    <source>
        <dbReference type="Proteomes" id="UP000295399"/>
    </source>
</evidence>
<dbReference type="Pfam" id="PF16655">
    <property type="entry name" value="PhoD_N"/>
    <property type="match status" value="1"/>
</dbReference>
<evidence type="ECO:0000259" key="2">
    <source>
        <dbReference type="Pfam" id="PF16655"/>
    </source>
</evidence>
<dbReference type="PROSITE" id="PS51318">
    <property type="entry name" value="TAT"/>
    <property type="match status" value="1"/>
</dbReference>
<feature type="domain" description="PhoD-like phosphatase metallophosphatase" evidence="1">
    <location>
        <begin position="141"/>
        <end position="588"/>
    </location>
</feature>
<reference evidence="3 4" key="1">
    <citation type="submission" date="2019-03" db="EMBL/GenBank/DDBJ databases">
        <title>Genomic Encyclopedia of Type Strains, Phase IV (KMG-IV): sequencing the most valuable type-strain genomes for metagenomic binning, comparative biology and taxonomic classification.</title>
        <authorList>
            <person name="Goeker M."/>
        </authorList>
    </citation>
    <scope>NUCLEOTIDE SEQUENCE [LARGE SCALE GENOMIC DNA]</scope>
    <source>
        <strain evidence="3 4">DSM 2132</strain>
    </source>
</reference>
<dbReference type="InterPro" id="IPR038607">
    <property type="entry name" value="PhoD-like_sf"/>
</dbReference>
<dbReference type="EMBL" id="SLXO01000006">
    <property type="protein sequence ID" value="TCP33852.1"/>
    <property type="molecule type" value="Genomic_DNA"/>
</dbReference>
<dbReference type="PANTHER" id="PTHR43606:SF2">
    <property type="entry name" value="ALKALINE PHOSPHATASE FAMILY PROTEIN (AFU_ORTHOLOGUE AFUA_5G03860)"/>
    <property type="match status" value="1"/>
</dbReference>
<dbReference type="Gene3D" id="3.60.21.70">
    <property type="entry name" value="PhoD-like phosphatase"/>
    <property type="match status" value="1"/>
</dbReference>
<dbReference type="InterPro" id="IPR029052">
    <property type="entry name" value="Metallo-depent_PP-like"/>
</dbReference>